<feature type="transmembrane region" description="Helical" evidence="1">
    <location>
        <begin position="34"/>
        <end position="54"/>
    </location>
</feature>
<name>A0A2U0I0J6_9FLAO</name>
<evidence type="ECO:0000313" key="3">
    <source>
        <dbReference type="Proteomes" id="UP000245962"/>
    </source>
</evidence>
<keyword evidence="3" id="KW-1185">Reference proteome</keyword>
<organism evidence="2 3">
    <name type="scientific">Marixanthomonas spongiae</name>
    <dbReference type="NCBI Taxonomy" id="2174845"/>
    <lineage>
        <taxon>Bacteria</taxon>
        <taxon>Pseudomonadati</taxon>
        <taxon>Bacteroidota</taxon>
        <taxon>Flavobacteriia</taxon>
        <taxon>Flavobacteriales</taxon>
        <taxon>Flavobacteriaceae</taxon>
        <taxon>Marixanthomonas</taxon>
    </lineage>
</organism>
<sequence length="61" mass="6838">MGEQTLIVILGIVFAILGLAIITRLKKLTSHKYYRILIFIIAILLVCFGVYLGIRGINQYG</sequence>
<dbReference type="EMBL" id="QEHR01000005">
    <property type="protein sequence ID" value="PVW14619.1"/>
    <property type="molecule type" value="Genomic_DNA"/>
</dbReference>
<dbReference type="AlphaFoldDB" id="A0A2U0I0J6"/>
<protein>
    <submittedName>
        <fullName evidence="2">Uncharacterized protein</fullName>
    </submittedName>
</protein>
<comment type="caution">
    <text evidence="2">The sequence shown here is derived from an EMBL/GenBank/DDBJ whole genome shotgun (WGS) entry which is preliminary data.</text>
</comment>
<evidence type="ECO:0000313" key="2">
    <source>
        <dbReference type="EMBL" id="PVW14619.1"/>
    </source>
</evidence>
<evidence type="ECO:0000256" key="1">
    <source>
        <dbReference type="SAM" id="Phobius"/>
    </source>
</evidence>
<proteinExistence type="predicted"/>
<keyword evidence="1" id="KW-0472">Membrane</keyword>
<accession>A0A2U0I0J6</accession>
<keyword evidence="1" id="KW-1133">Transmembrane helix</keyword>
<gene>
    <name evidence="2" type="ORF">DDV96_08815</name>
</gene>
<keyword evidence="1" id="KW-0812">Transmembrane</keyword>
<reference evidence="2 3" key="1">
    <citation type="submission" date="2018-04" db="EMBL/GenBank/DDBJ databases">
        <title>Marixanthomonas spongiae HN-E44 sp. nov., isolated from a marine sponge.</title>
        <authorList>
            <person name="Luo L."/>
            <person name="Zhuang L."/>
        </authorList>
    </citation>
    <scope>NUCLEOTIDE SEQUENCE [LARGE SCALE GENOMIC DNA]</scope>
    <source>
        <strain evidence="2 3">HN-E44</strain>
    </source>
</reference>
<feature type="transmembrane region" description="Helical" evidence="1">
    <location>
        <begin position="6"/>
        <end position="22"/>
    </location>
</feature>
<dbReference type="Proteomes" id="UP000245962">
    <property type="component" value="Unassembled WGS sequence"/>
</dbReference>